<dbReference type="EMBL" id="AAGK01000002">
    <property type="protein sequence ID" value="EAN32725.1"/>
    <property type="molecule type" value="Genomic_DNA"/>
</dbReference>
<evidence type="ECO:0000313" key="2">
    <source>
        <dbReference type="Proteomes" id="UP000001949"/>
    </source>
</evidence>
<dbReference type="eggNOG" id="ENOG502SEFE">
    <property type="taxonomic scope" value="Eukaryota"/>
</dbReference>
<dbReference type="STRING" id="5875.Q4N548"/>
<dbReference type="GeneID" id="3502221"/>
<organism evidence="1 2">
    <name type="scientific">Theileria parva</name>
    <name type="common">East coast fever infection agent</name>
    <dbReference type="NCBI Taxonomy" id="5875"/>
    <lineage>
        <taxon>Eukaryota</taxon>
        <taxon>Sar</taxon>
        <taxon>Alveolata</taxon>
        <taxon>Apicomplexa</taxon>
        <taxon>Aconoidasida</taxon>
        <taxon>Piroplasmida</taxon>
        <taxon>Theileriidae</taxon>
        <taxon>Theileria</taxon>
    </lineage>
</organism>
<accession>Q4N548</accession>
<name>Q4N548_THEPA</name>
<dbReference type="FunCoup" id="Q4N548">
    <property type="interactions" value="10"/>
</dbReference>
<dbReference type="InParanoid" id="Q4N548"/>
<dbReference type="VEuPathDB" id="PiroplasmaDB:TpMuguga_02g00442"/>
<dbReference type="Proteomes" id="UP000001949">
    <property type="component" value="Unassembled WGS sequence"/>
</dbReference>
<dbReference type="AlphaFoldDB" id="Q4N548"/>
<reference evidence="1 2" key="1">
    <citation type="journal article" date="2005" name="Science">
        <title>Genome sequence of Theileria parva, a bovine pathogen that transforms lymphocytes.</title>
        <authorList>
            <person name="Gardner M.J."/>
            <person name="Bishop R."/>
            <person name="Shah T."/>
            <person name="de Villiers E.P."/>
            <person name="Carlton J.M."/>
            <person name="Hall N."/>
            <person name="Ren Q."/>
            <person name="Paulsen I.T."/>
            <person name="Pain A."/>
            <person name="Berriman M."/>
            <person name="Wilson R.J.M."/>
            <person name="Sato S."/>
            <person name="Ralph S.A."/>
            <person name="Mann D.J."/>
            <person name="Xiong Z."/>
            <person name="Shallom S.J."/>
            <person name="Weidman J."/>
            <person name="Jiang L."/>
            <person name="Lynn J."/>
            <person name="Weaver B."/>
            <person name="Shoaibi A."/>
            <person name="Domingo A.R."/>
            <person name="Wasawo D."/>
            <person name="Crabtree J."/>
            <person name="Wortman J.R."/>
            <person name="Haas B."/>
            <person name="Angiuoli S.V."/>
            <person name="Creasy T.H."/>
            <person name="Lu C."/>
            <person name="Suh B."/>
            <person name="Silva J.C."/>
            <person name="Utterback T.R."/>
            <person name="Feldblyum T.V."/>
            <person name="Pertea M."/>
            <person name="Allen J."/>
            <person name="Nierman W.C."/>
            <person name="Taracha E.L.N."/>
            <person name="Salzberg S.L."/>
            <person name="White O.R."/>
            <person name="Fitzhugh H.A."/>
            <person name="Morzaria S."/>
            <person name="Venter J.C."/>
            <person name="Fraser C.M."/>
            <person name="Nene V."/>
        </authorList>
    </citation>
    <scope>NUCLEOTIDE SEQUENCE [LARGE SCALE GENOMIC DNA]</scope>
    <source>
        <strain evidence="1 2">Muguga</strain>
    </source>
</reference>
<dbReference type="RefSeq" id="XP_765008.1">
    <property type="nucleotide sequence ID" value="XM_759915.1"/>
</dbReference>
<proteinExistence type="predicted"/>
<gene>
    <name evidence="1" type="ordered locus">TP02_0442</name>
</gene>
<protein>
    <submittedName>
        <fullName evidence="1">Uncharacterized protein</fullName>
    </submittedName>
</protein>
<comment type="caution">
    <text evidence="1">The sequence shown here is derived from an EMBL/GenBank/DDBJ whole genome shotgun (WGS) entry which is preliminary data.</text>
</comment>
<evidence type="ECO:0000313" key="1">
    <source>
        <dbReference type="EMBL" id="EAN32725.1"/>
    </source>
</evidence>
<dbReference type="OMA" id="DNDTIHM"/>
<keyword evidence="2" id="KW-1185">Reference proteome</keyword>
<dbReference type="KEGG" id="tpv:TP02_0442"/>
<sequence length="285" mass="32792">MESHYFHCTILDTPQILILRNTKSTSTYIILIFVKMKSYIGLLCKSIININASKSFTTRCFSILNILNKIKSHNSKYNFTRKHYLHSNSENSYPLSKPFNENVLKLSDFDQYHNVVYRPLDNDTIHMKDLVVSVFYNRQSTASLSVLDSVNKLSSEFPLNTFLLVDSDLVPRSAYDADVQHFPSALLSYGGDLYRDMISEESGYTDKWSNSYTWQFTGEQSQSTQDQQCALPEKFYKSVLRAMNKFNNYDGKKVSAIKSRAGTHSYTHGIDTDNLNLKRVGWPTE</sequence>